<protein>
    <submittedName>
        <fullName evidence="1">Uncharacterized protein</fullName>
    </submittedName>
</protein>
<comment type="caution">
    <text evidence="1">The sequence shown here is derived from an EMBL/GenBank/DDBJ whole genome shotgun (WGS) entry which is preliminary data.</text>
</comment>
<keyword evidence="2" id="KW-1185">Reference proteome</keyword>
<dbReference type="EMBL" id="JAHRIQ010031046">
    <property type="protein sequence ID" value="MEQ2231191.1"/>
    <property type="molecule type" value="Genomic_DNA"/>
</dbReference>
<name>A0ABV0TFE8_9TELE</name>
<evidence type="ECO:0000313" key="2">
    <source>
        <dbReference type="Proteomes" id="UP001482620"/>
    </source>
</evidence>
<evidence type="ECO:0000313" key="1">
    <source>
        <dbReference type="EMBL" id="MEQ2231191.1"/>
    </source>
</evidence>
<gene>
    <name evidence="1" type="ORF">ILYODFUR_037022</name>
</gene>
<organism evidence="1 2">
    <name type="scientific">Ilyodon furcidens</name>
    <name type="common">goldbreast splitfin</name>
    <dbReference type="NCBI Taxonomy" id="33524"/>
    <lineage>
        <taxon>Eukaryota</taxon>
        <taxon>Metazoa</taxon>
        <taxon>Chordata</taxon>
        <taxon>Craniata</taxon>
        <taxon>Vertebrata</taxon>
        <taxon>Euteleostomi</taxon>
        <taxon>Actinopterygii</taxon>
        <taxon>Neopterygii</taxon>
        <taxon>Teleostei</taxon>
        <taxon>Neoteleostei</taxon>
        <taxon>Acanthomorphata</taxon>
        <taxon>Ovalentaria</taxon>
        <taxon>Atherinomorphae</taxon>
        <taxon>Cyprinodontiformes</taxon>
        <taxon>Goodeidae</taxon>
        <taxon>Ilyodon</taxon>
    </lineage>
</organism>
<accession>A0ABV0TFE8</accession>
<sequence length="99" mass="11080">MPDCFALKPVIHSFSLPTFQCFASSFFLIAKSSQDSSNESSHCSSARPPDIICLGYSSNLLLSHQSFPFLKLHLWKKTLPSAIHHHPPTSESVDELIFF</sequence>
<reference evidence="1 2" key="1">
    <citation type="submission" date="2021-06" db="EMBL/GenBank/DDBJ databases">
        <authorList>
            <person name="Palmer J.M."/>
        </authorList>
    </citation>
    <scope>NUCLEOTIDE SEQUENCE [LARGE SCALE GENOMIC DNA]</scope>
    <source>
        <strain evidence="2">if_2019</strain>
        <tissue evidence="1">Muscle</tissue>
    </source>
</reference>
<dbReference type="Proteomes" id="UP001482620">
    <property type="component" value="Unassembled WGS sequence"/>
</dbReference>
<proteinExistence type="predicted"/>